<evidence type="ECO:0008006" key="6">
    <source>
        <dbReference type="Google" id="ProtNLM"/>
    </source>
</evidence>
<dbReference type="PANTHER" id="PTHR38340">
    <property type="entry name" value="S-LAYER PROTEIN"/>
    <property type="match status" value="1"/>
</dbReference>
<dbReference type="Gene3D" id="2.150.10.10">
    <property type="entry name" value="Serralysin-like metalloprotease, C-terminal"/>
    <property type="match status" value="2"/>
</dbReference>
<dbReference type="GO" id="GO:0005509">
    <property type="term" value="F:calcium ion binding"/>
    <property type="evidence" value="ECO:0007669"/>
    <property type="project" value="InterPro"/>
</dbReference>
<protein>
    <recommendedName>
        <fullName evidence="6">Hemolysin-type calcium-binding region</fullName>
    </recommendedName>
</protein>
<comment type="caution">
    <text evidence="4">The sequence shown here is derived from an EMBL/GenBank/DDBJ whole genome shotgun (WGS) entry which is preliminary data.</text>
</comment>
<dbReference type="GO" id="GO:0005576">
    <property type="term" value="C:extracellular region"/>
    <property type="evidence" value="ECO:0007669"/>
    <property type="project" value="UniProtKB-SubCell"/>
</dbReference>
<dbReference type="InterPro" id="IPR018511">
    <property type="entry name" value="Hemolysin-typ_Ca-bd_CS"/>
</dbReference>
<comment type="subcellular location">
    <subcellularLocation>
        <location evidence="1">Secreted</location>
    </subcellularLocation>
</comment>
<dbReference type="PROSITE" id="PS00330">
    <property type="entry name" value="HEMOLYSIN_CALCIUM"/>
    <property type="match status" value="1"/>
</dbReference>
<feature type="region of interest" description="Disordered" evidence="3">
    <location>
        <begin position="236"/>
        <end position="265"/>
    </location>
</feature>
<organism evidence="4 5">
    <name type="scientific">Actibacterium naphthalenivorans</name>
    <dbReference type="NCBI Taxonomy" id="1614693"/>
    <lineage>
        <taxon>Bacteria</taxon>
        <taxon>Pseudomonadati</taxon>
        <taxon>Pseudomonadota</taxon>
        <taxon>Alphaproteobacteria</taxon>
        <taxon>Rhodobacterales</taxon>
        <taxon>Roseobacteraceae</taxon>
        <taxon>Actibacterium</taxon>
    </lineage>
</organism>
<evidence type="ECO:0000313" key="5">
    <source>
        <dbReference type="Proteomes" id="UP000585681"/>
    </source>
</evidence>
<gene>
    <name evidence="4" type="ORF">GGR17_002073</name>
</gene>
<accession>A0A840C8H8</accession>
<keyword evidence="5" id="KW-1185">Reference proteome</keyword>
<dbReference type="SUPFAM" id="SSF51120">
    <property type="entry name" value="beta-Roll"/>
    <property type="match status" value="1"/>
</dbReference>
<keyword evidence="2" id="KW-0964">Secreted</keyword>
<dbReference type="Pfam" id="PF00353">
    <property type="entry name" value="HemolysinCabind"/>
    <property type="match status" value="2"/>
</dbReference>
<dbReference type="Proteomes" id="UP000585681">
    <property type="component" value="Unassembled WGS sequence"/>
</dbReference>
<evidence type="ECO:0000313" key="4">
    <source>
        <dbReference type="EMBL" id="MBB4022264.1"/>
    </source>
</evidence>
<dbReference type="InterPro" id="IPR050557">
    <property type="entry name" value="RTX_toxin/Mannuronan_C5-epim"/>
</dbReference>
<evidence type="ECO:0000256" key="2">
    <source>
        <dbReference type="ARBA" id="ARBA00022525"/>
    </source>
</evidence>
<evidence type="ECO:0000256" key="1">
    <source>
        <dbReference type="ARBA" id="ARBA00004613"/>
    </source>
</evidence>
<dbReference type="InterPro" id="IPR011049">
    <property type="entry name" value="Serralysin-like_metalloprot_C"/>
</dbReference>
<dbReference type="InterPro" id="IPR001343">
    <property type="entry name" value="Hemolysn_Ca-bd"/>
</dbReference>
<dbReference type="PRINTS" id="PR00313">
    <property type="entry name" value="CABNDNGRPT"/>
</dbReference>
<sequence length="340" mass="34986">MAQKTFTVESSIAESPIQPEIVRGAVLVPGLPALGRIEQVVLNFTTEMLGQALVVNYGSGYGYGGLSSTLAVEFSPGSQAPEFDDFVVSSSNIGPEAFMAPYGYGLPYTYALQTTGPLLLEAGLAQPKAGFEVNVAVSGLHSPTFNGAPTFASMSVDSARAFVAASYSYGARTYSNDDNKIAGTKFDDFVDLGGGDDDFTGKQGNDAALGGKGNDRLEGGKGADVLRGGGSGDVLLGGGGKDKLDGGKGSDMLTGGKGNDRMSGGAGADSFVLRKDNGQDVIQDFDPAEDTLLLESGLRKAFKSATVTAGDLHVDLPGASDLILRDVTNVAQVLETIEIL</sequence>
<proteinExistence type="predicted"/>
<dbReference type="PANTHER" id="PTHR38340:SF1">
    <property type="entry name" value="S-LAYER PROTEIN"/>
    <property type="match status" value="1"/>
</dbReference>
<feature type="region of interest" description="Disordered" evidence="3">
    <location>
        <begin position="200"/>
        <end position="223"/>
    </location>
</feature>
<dbReference type="RefSeq" id="WP_054538903.1">
    <property type="nucleotide sequence ID" value="NZ_JACIEQ010000002.1"/>
</dbReference>
<dbReference type="AlphaFoldDB" id="A0A840C8H8"/>
<reference evidence="4" key="1">
    <citation type="submission" date="2020-08" db="EMBL/GenBank/DDBJ databases">
        <title>Genomic Encyclopedia of Type Strains, Phase IV (KMG-IV): sequencing the most valuable type-strain genomes for metagenomic binning, comparative biology and taxonomic classification.</title>
        <authorList>
            <person name="Goeker M."/>
        </authorList>
    </citation>
    <scope>NUCLEOTIDE SEQUENCE [LARGE SCALE GENOMIC DNA]</scope>
    <source>
        <strain evidence="4">DSM 105040</strain>
    </source>
</reference>
<evidence type="ECO:0000256" key="3">
    <source>
        <dbReference type="SAM" id="MobiDB-lite"/>
    </source>
</evidence>
<name>A0A840C8H8_9RHOB</name>
<dbReference type="EMBL" id="JACIEQ010000002">
    <property type="protein sequence ID" value="MBB4022264.1"/>
    <property type="molecule type" value="Genomic_DNA"/>
</dbReference>